<comment type="function">
    <text evidence="11">Probably involved in lipid transport. Can bind sphingosine-1-phosphate, myristic acid, palmitic acid and stearic acid, retinol, all-trans-retinoic acid and 9-cis-retinoic acid.</text>
</comment>
<comment type="subcellular location">
    <subcellularLocation>
        <location evidence="1">Secreted</location>
    </subcellularLocation>
</comment>
<feature type="region of interest" description="Disordered" evidence="12">
    <location>
        <begin position="1"/>
        <end position="113"/>
    </location>
</feature>
<dbReference type="STRING" id="8496.A0A151NC96"/>
<evidence type="ECO:0000256" key="6">
    <source>
        <dbReference type="ARBA" id="ARBA00022525"/>
    </source>
</evidence>
<organism evidence="13 14">
    <name type="scientific">Alligator mississippiensis</name>
    <name type="common">American alligator</name>
    <dbReference type="NCBI Taxonomy" id="8496"/>
    <lineage>
        <taxon>Eukaryota</taxon>
        <taxon>Metazoa</taxon>
        <taxon>Chordata</taxon>
        <taxon>Craniata</taxon>
        <taxon>Vertebrata</taxon>
        <taxon>Euteleostomi</taxon>
        <taxon>Archelosauria</taxon>
        <taxon>Archosauria</taxon>
        <taxon>Crocodylia</taxon>
        <taxon>Alligatoridae</taxon>
        <taxon>Alligatorinae</taxon>
        <taxon>Alligator</taxon>
    </lineage>
</organism>
<evidence type="ECO:0000313" key="13">
    <source>
        <dbReference type="EMBL" id="KYO34421.1"/>
    </source>
</evidence>
<sequence>MSVKVEAVASDQSRRTGAPQELGESWPLRPWGRTTDVPLEEAAQRDSPGSWDLPDPVSGAGTMSKTHQQPPEEGPANLELPRTSPGRLGERGSLNHEASQLQQGQGKLAKQTEGTELQEAFEDVAVGPPALPLAMFWGVWSYLLYLYGALINALSPCQPPTLLPASRVDWEQYLGVWHFVGAAAITSPSLENFASTDGAIFLLVPSAQPGQLGLRAALRLKSGVCIQRSWTYLLKEGHPDLDTEGRPGMRSWVFAGKCPDTIIVRETDHDYDRLLLYGRSPQLANQCLEDFWDQASCLGMETSLLIPRTHDPCELQDA</sequence>
<accession>A0A151NC96</accession>
<comment type="caution">
    <text evidence="13">The sequence shown here is derived from an EMBL/GenBank/DDBJ whole genome shotgun (WGS) entry which is preliminary data.</text>
</comment>
<dbReference type="GO" id="GO:0034361">
    <property type="term" value="C:very-low-density lipoprotein particle"/>
    <property type="evidence" value="ECO:0007669"/>
    <property type="project" value="TreeGrafter"/>
</dbReference>
<evidence type="ECO:0000256" key="2">
    <source>
        <dbReference type="ARBA" id="ARBA00007071"/>
    </source>
</evidence>
<evidence type="ECO:0000256" key="12">
    <source>
        <dbReference type="SAM" id="MobiDB-lite"/>
    </source>
</evidence>
<dbReference type="GO" id="GO:0005319">
    <property type="term" value="F:lipid transporter activity"/>
    <property type="evidence" value="ECO:0007669"/>
    <property type="project" value="TreeGrafter"/>
</dbReference>
<keyword evidence="10" id="KW-1015">Disulfide bond</keyword>
<dbReference type="GO" id="GO:0034375">
    <property type="term" value="P:high-density lipoprotein particle remodeling"/>
    <property type="evidence" value="ECO:0007669"/>
    <property type="project" value="TreeGrafter"/>
</dbReference>
<keyword evidence="9" id="KW-0445">Lipid transport</keyword>
<comment type="subunit">
    <text evidence="3">Interacts with LRP2; LRP2 mediates APOM renal uptake and subsequent lysosomal degradation.</text>
</comment>
<evidence type="ECO:0000256" key="1">
    <source>
        <dbReference type="ARBA" id="ARBA00004613"/>
    </source>
</evidence>
<dbReference type="EMBL" id="AKHW03003480">
    <property type="protein sequence ID" value="KYO34421.1"/>
    <property type="molecule type" value="Genomic_DNA"/>
</dbReference>
<evidence type="ECO:0000256" key="8">
    <source>
        <dbReference type="ARBA" id="ARBA00022850"/>
    </source>
</evidence>
<dbReference type="PANTHER" id="PTHR32028">
    <property type="entry name" value="APOLIPOPROTEIN M"/>
    <property type="match status" value="1"/>
</dbReference>
<protein>
    <recommendedName>
        <fullName evidence="4">Apolipoprotein M</fullName>
    </recommendedName>
</protein>
<dbReference type="GO" id="GO:0005543">
    <property type="term" value="F:phospholipid binding"/>
    <property type="evidence" value="ECO:0007669"/>
    <property type="project" value="TreeGrafter"/>
</dbReference>
<dbReference type="AlphaFoldDB" id="A0A151NC96"/>
<gene>
    <name evidence="13" type="primary">APOM</name>
    <name evidence="13" type="ORF">Y1Q_0010240</name>
</gene>
<evidence type="ECO:0000256" key="9">
    <source>
        <dbReference type="ARBA" id="ARBA00023055"/>
    </source>
</evidence>
<dbReference type="eggNOG" id="ENOG502S2IN">
    <property type="taxonomic scope" value="Eukaryota"/>
</dbReference>
<dbReference type="Proteomes" id="UP000050525">
    <property type="component" value="Unassembled WGS sequence"/>
</dbReference>
<evidence type="ECO:0000256" key="4">
    <source>
        <dbReference type="ARBA" id="ARBA00019937"/>
    </source>
</evidence>
<evidence type="ECO:0000256" key="3">
    <source>
        <dbReference type="ARBA" id="ARBA00011559"/>
    </source>
</evidence>
<comment type="similarity">
    <text evidence="2">Belongs to the calycin superfamily. Lipocalin family. Highly divergent.</text>
</comment>
<dbReference type="PANTHER" id="PTHR32028:SF1">
    <property type="entry name" value="APOLIPOPROTEIN M"/>
    <property type="match status" value="1"/>
</dbReference>
<evidence type="ECO:0000256" key="10">
    <source>
        <dbReference type="ARBA" id="ARBA00023157"/>
    </source>
</evidence>
<dbReference type="InterPro" id="IPR012674">
    <property type="entry name" value="Calycin"/>
</dbReference>
<dbReference type="InterPro" id="IPR022734">
    <property type="entry name" value="ApoM"/>
</dbReference>
<evidence type="ECO:0000313" key="14">
    <source>
        <dbReference type="Proteomes" id="UP000050525"/>
    </source>
</evidence>
<dbReference type="GO" id="GO:0034384">
    <property type="term" value="P:high-density lipoprotein particle clearance"/>
    <property type="evidence" value="ECO:0007669"/>
    <property type="project" value="TreeGrafter"/>
</dbReference>
<keyword evidence="7" id="KW-0732">Signal</keyword>
<dbReference type="Gene3D" id="2.40.128.20">
    <property type="match status" value="1"/>
</dbReference>
<proteinExistence type="inferred from homology"/>
<dbReference type="GO" id="GO:0034380">
    <property type="term" value="P:high-density lipoprotein particle assembly"/>
    <property type="evidence" value="ECO:0007669"/>
    <property type="project" value="TreeGrafter"/>
</dbReference>
<keyword evidence="14" id="KW-1185">Reference proteome</keyword>
<keyword evidence="6" id="KW-0964">Secreted</keyword>
<dbReference type="GO" id="GO:0034362">
    <property type="term" value="C:low-density lipoprotein particle"/>
    <property type="evidence" value="ECO:0007669"/>
    <property type="project" value="TreeGrafter"/>
</dbReference>
<feature type="compositionally biased region" description="Low complexity" evidence="12">
    <location>
        <begin position="98"/>
        <end position="111"/>
    </location>
</feature>
<evidence type="ECO:0000256" key="11">
    <source>
        <dbReference type="ARBA" id="ARBA00025553"/>
    </source>
</evidence>
<reference evidence="13 14" key="1">
    <citation type="journal article" date="2012" name="Genome Biol.">
        <title>Sequencing three crocodilian genomes to illuminate the evolution of archosaurs and amniotes.</title>
        <authorList>
            <person name="St John J.A."/>
            <person name="Braun E.L."/>
            <person name="Isberg S.R."/>
            <person name="Miles L.G."/>
            <person name="Chong A.Y."/>
            <person name="Gongora J."/>
            <person name="Dalzell P."/>
            <person name="Moran C."/>
            <person name="Bed'hom B."/>
            <person name="Abzhanov A."/>
            <person name="Burgess S.C."/>
            <person name="Cooksey A.M."/>
            <person name="Castoe T.A."/>
            <person name="Crawford N.G."/>
            <person name="Densmore L.D."/>
            <person name="Drew J.C."/>
            <person name="Edwards S.V."/>
            <person name="Faircloth B.C."/>
            <person name="Fujita M.K."/>
            <person name="Greenwold M.J."/>
            <person name="Hoffmann F.G."/>
            <person name="Howard J.M."/>
            <person name="Iguchi T."/>
            <person name="Janes D.E."/>
            <person name="Khan S.Y."/>
            <person name="Kohno S."/>
            <person name="de Koning A.J."/>
            <person name="Lance S.L."/>
            <person name="McCarthy F.M."/>
            <person name="McCormack J.E."/>
            <person name="Merchant M.E."/>
            <person name="Peterson D.G."/>
            <person name="Pollock D.D."/>
            <person name="Pourmand N."/>
            <person name="Raney B.J."/>
            <person name="Roessler K.A."/>
            <person name="Sanford J.R."/>
            <person name="Sawyer R.H."/>
            <person name="Schmidt C.J."/>
            <person name="Triplett E.W."/>
            <person name="Tuberville T.D."/>
            <person name="Venegas-Anaya M."/>
            <person name="Howard J.T."/>
            <person name="Jarvis E.D."/>
            <person name="Guillette L.J.Jr."/>
            <person name="Glenn T.C."/>
            <person name="Green R.E."/>
            <person name="Ray D.A."/>
        </authorList>
    </citation>
    <scope>NUCLEOTIDE SEQUENCE [LARGE SCALE GENOMIC DNA]</scope>
    <source>
        <strain evidence="13">KSC_2009_1</strain>
    </source>
</reference>
<evidence type="ECO:0000256" key="5">
    <source>
        <dbReference type="ARBA" id="ARBA00022448"/>
    </source>
</evidence>
<evidence type="ECO:0000256" key="7">
    <source>
        <dbReference type="ARBA" id="ARBA00022729"/>
    </source>
</evidence>
<keyword evidence="5" id="KW-0813">Transport</keyword>
<dbReference type="GO" id="GO:0034364">
    <property type="term" value="C:high-density lipoprotein particle"/>
    <property type="evidence" value="ECO:0007669"/>
    <property type="project" value="UniProtKB-KW"/>
</dbReference>
<dbReference type="GO" id="GO:0033344">
    <property type="term" value="P:cholesterol efflux"/>
    <property type="evidence" value="ECO:0007669"/>
    <property type="project" value="TreeGrafter"/>
</dbReference>
<dbReference type="SUPFAM" id="SSF50814">
    <property type="entry name" value="Lipocalins"/>
    <property type="match status" value="1"/>
</dbReference>
<keyword evidence="8" id="KW-0345">HDL</keyword>
<dbReference type="Pfam" id="PF11032">
    <property type="entry name" value="ApoM"/>
    <property type="match status" value="1"/>
</dbReference>
<name>A0A151NC96_ALLMI</name>